<sequence>MESVHRQEFVDWFRCRIIKLYNDGQVGKEMLSLARGLDRRVTCYPCCNVNGFRFHTLDRDETSKTQNCGVMVKGEHENENIPYYGLIKDIVELSYREGNKFYTNRQGIGYKKDRYEIISVNTKRRLYTEEPFVFASQALQVYYIKGMKEPSWRAVVDTKPKNLYEMPFPMDEEEPYQEDEIKCDNTHVNLEDDDDKMQLTKNVVDCMDLD</sequence>
<feature type="domain" description="DUF4216" evidence="1">
    <location>
        <begin position="105"/>
        <end position="155"/>
    </location>
</feature>
<dbReference type="eggNOG" id="ENOG502QWJJ">
    <property type="taxonomic scope" value="Eukaryota"/>
</dbReference>
<organism evidence="2 3">
    <name type="scientific">Citrus clementina</name>
    <name type="common">Clementine</name>
    <name type="synonym">Citrus deliciosa x Citrus sinensis</name>
    <dbReference type="NCBI Taxonomy" id="85681"/>
    <lineage>
        <taxon>Eukaryota</taxon>
        <taxon>Viridiplantae</taxon>
        <taxon>Streptophyta</taxon>
        <taxon>Embryophyta</taxon>
        <taxon>Tracheophyta</taxon>
        <taxon>Spermatophyta</taxon>
        <taxon>Magnoliopsida</taxon>
        <taxon>eudicotyledons</taxon>
        <taxon>Gunneridae</taxon>
        <taxon>Pentapetalae</taxon>
        <taxon>rosids</taxon>
        <taxon>malvids</taxon>
        <taxon>Sapindales</taxon>
        <taxon>Rutaceae</taxon>
        <taxon>Aurantioideae</taxon>
        <taxon>Citrus</taxon>
    </lineage>
</organism>
<reference evidence="2 3" key="1">
    <citation type="submission" date="2013-10" db="EMBL/GenBank/DDBJ databases">
        <authorList>
            <consortium name="International Citrus Genome Consortium"/>
            <person name="Jenkins J."/>
            <person name="Schmutz J."/>
            <person name="Prochnik S."/>
            <person name="Rokhsar D."/>
            <person name="Gmitter F."/>
            <person name="Ollitrault P."/>
            <person name="Machado M."/>
            <person name="Talon M."/>
            <person name="Wincker P."/>
            <person name="Jaillon O."/>
            <person name="Morgante M."/>
        </authorList>
    </citation>
    <scope>NUCLEOTIDE SEQUENCE</scope>
    <source>
        <strain evidence="3">cv. Clemenules</strain>
    </source>
</reference>
<dbReference type="EMBL" id="KI536799">
    <property type="protein sequence ID" value="ESR45226.1"/>
    <property type="molecule type" value="Genomic_DNA"/>
</dbReference>
<protein>
    <recommendedName>
        <fullName evidence="1">DUF4216 domain-containing protein</fullName>
    </recommendedName>
</protein>
<gene>
    <name evidence="2" type="ORF">CICLE_v10003199mg</name>
</gene>
<evidence type="ECO:0000259" key="1">
    <source>
        <dbReference type="Pfam" id="PF13952"/>
    </source>
</evidence>
<dbReference type="KEGG" id="cic:CICLE_v10003199mg"/>
<dbReference type="Proteomes" id="UP000030687">
    <property type="component" value="Unassembled WGS sequence"/>
</dbReference>
<dbReference type="Pfam" id="PF13952">
    <property type="entry name" value="DUF4216"/>
    <property type="match status" value="1"/>
</dbReference>
<dbReference type="AlphaFoldDB" id="V4T6R6"/>
<dbReference type="InterPro" id="IPR025312">
    <property type="entry name" value="DUF4216"/>
</dbReference>
<evidence type="ECO:0000313" key="2">
    <source>
        <dbReference type="EMBL" id="ESR45226.1"/>
    </source>
</evidence>
<dbReference type="InParanoid" id="V4T6R6"/>
<dbReference type="PANTHER" id="PTHR48258">
    <property type="entry name" value="DUF4218 DOMAIN-CONTAINING PROTEIN-RELATED"/>
    <property type="match status" value="1"/>
</dbReference>
<name>V4T6R6_CITCL</name>
<evidence type="ECO:0000313" key="3">
    <source>
        <dbReference type="Proteomes" id="UP000030687"/>
    </source>
</evidence>
<dbReference type="PANTHER" id="PTHR48258:SF15">
    <property type="entry name" value="OS02G0543900 PROTEIN"/>
    <property type="match status" value="1"/>
</dbReference>
<dbReference type="OMA" id="CVNITRT"/>
<keyword evidence="3" id="KW-1185">Reference proteome</keyword>
<accession>V4T6R6</accession>
<dbReference type="Gramene" id="ESR45226">
    <property type="protein sequence ID" value="ESR45226"/>
    <property type="gene ID" value="CICLE_v10003199mg"/>
</dbReference>
<proteinExistence type="predicted"/>